<dbReference type="AlphaFoldDB" id="A0A1M4WL39"/>
<dbReference type="InterPro" id="IPR024047">
    <property type="entry name" value="MM3350-like_sf"/>
</dbReference>
<dbReference type="Gene3D" id="3.10.290.30">
    <property type="entry name" value="MM3350-like"/>
    <property type="match status" value="1"/>
</dbReference>
<dbReference type="InterPro" id="IPR012912">
    <property type="entry name" value="Plasmid_pRiA4b_Orf3-like"/>
</dbReference>
<feature type="domain" description="Plasmid pRiA4b Orf3-like" evidence="1">
    <location>
        <begin position="2"/>
        <end position="156"/>
    </location>
</feature>
<evidence type="ECO:0000259" key="1">
    <source>
        <dbReference type="Pfam" id="PF07929"/>
    </source>
</evidence>
<gene>
    <name evidence="2" type="ORF">SAMN02745249_01217</name>
</gene>
<dbReference type="Proteomes" id="UP000184128">
    <property type="component" value="Unassembled WGS sequence"/>
</dbReference>
<dbReference type="STRING" id="1121025.SAMN02745249_01217"/>
<dbReference type="OrthoDB" id="9801392at2"/>
<protein>
    <submittedName>
        <fullName evidence="2">PRiA4b ORF-3-like protein</fullName>
    </submittedName>
</protein>
<dbReference type="RefSeq" id="WP_073297805.1">
    <property type="nucleotide sequence ID" value="NZ_FQUF01000016.1"/>
</dbReference>
<dbReference type="PANTHER" id="PTHR41878">
    <property type="entry name" value="LEXA REPRESSOR-RELATED"/>
    <property type="match status" value="1"/>
</dbReference>
<dbReference type="EMBL" id="FQUF01000016">
    <property type="protein sequence ID" value="SHE81948.1"/>
    <property type="molecule type" value="Genomic_DNA"/>
</dbReference>
<proteinExistence type="predicted"/>
<name>A0A1M4WL39_9LACT</name>
<dbReference type="SUPFAM" id="SSF159941">
    <property type="entry name" value="MM3350-like"/>
    <property type="match status" value="1"/>
</dbReference>
<organism evidence="2 3">
    <name type="scientific">Atopostipes suicloacalis DSM 15692</name>
    <dbReference type="NCBI Taxonomy" id="1121025"/>
    <lineage>
        <taxon>Bacteria</taxon>
        <taxon>Bacillati</taxon>
        <taxon>Bacillota</taxon>
        <taxon>Bacilli</taxon>
        <taxon>Lactobacillales</taxon>
        <taxon>Carnobacteriaceae</taxon>
        <taxon>Atopostipes</taxon>
    </lineage>
</organism>
<dbReference type="Pfam" id="PF07929">
    <property type="entry name" value="PRiA4_ORF3"/>
    <property type="match status" value="1"/>
</dbReference>
<evidence type="ECO:0000313" key="2">
    <source>
        <dbReference type="EMBL" id="SHE81948.1"/>
    </source>
</evidence>
<accession>A0A1M4WL39</accession>
<dbReference type="PANTHER" id="PTHR41878:SF1">
    <property type="entry name" value="TNPR PROTEIN"/>
    <property type="match status" value="1"/>
</dbReference>
<evidence type="ECO:0000313" key="3">
    <source>
        <dbReference type="Proteomes" id="UP000184128"/>
    </source>
</evidence>
<reference evidence="3" key="1">
    <citation type="submission" date="2016-11" db="EMBL/GenBank/DDBJ databases">
        <authorList>
            <person name="Varghese N."/>
            <person name="Submissions S."/>
        </authorList>
    </citation>
    <scope>NUCLEOTIDE SEQUENCE [LARGE SCALE GENOMIC DNA]</scope>
    <source>
        <strain evidence="3">DSM 15692</strain>
    </source>
</reference>
<sequence>MIFQFKIILKDVGVPVWRRLLIESDTTFEEFHYILLAAFDWMGSHLHEFEVRKTDGTNLPFGEVRIGVNNTEEDVDDGKILDLFMPFSFDDEPIFDQKEEVLSNWFLKEKDRVIYTYDFGDDWEHEIVLEKILNKDPNTSYPVCIKAKNDTPPEDSRYEIMTGEIDLVEPNWKEIVEDVNDLLVMEDLKTYFTDFFDL</sequence>
<keyword evidence="3" id="KW-1185">Reference proteome</keyword>